<evidence type="ECO:0000313" key="4">
    <source>
        <dbReference type="EMBL" id="MBC9983335.1"/>
    </source>
</evidence>
<dbReference type="PANTHER" id="PTHR39199:SF1">
    <property type="entry name" value="BLR5128 PROTEIN"/>
    <property type="match status" value="1"/>
</dbReference>
<dbReference type="Proteomes" id="UP000639516">
    <property type="component" value="Unassembled WGS sequence"/>
</dbReference>
<sequence>MPTERDLTTLLKNMKPELQPGIFVFCTIAAGAPVPAALDPLLTFREEEGTTLVVHREGAEAAGLGYAFASGLITLTVQSALDAVGFLAAIAVRLAAAGISVNAVSAFHHDHLFVPYDRADEAMALLQNMGGPNETRAGS</sequence>
<organism evidence="4 5">
    <name type="scientific">Bradyrhizobium campsiandrae</name>
    <dbReference type="NCBI Taxonomy" id="1729892"/>
    <lineage>
        <taxon>Bacteria</taxon>
        <taxon>Pseudomonadati</taxon>
        <taxon>Pseudomonadota</taxon>
        <taxon>Alphaproteobacteria</taxon>
        <taxon>Hyphomicrobiales</taxon>
        <taxon>Nitrobacteraceae</taxon>
        <taxon>Bradyrhizobium</taxon>
    </lineage>
</organism>
<protein>
    <submittedName>
        <fullName evidence="4">ACT domain-containing protein</fullName>
    </submittedName>
</protein>
<feature type="domain" description="CASTOR ACT" evidence="3">
    <location>
        <begin position="71"/>
        <end position="127"/>
    </location>
</feature>
<dbReference type="Pfam" id="PF13840">
    <property type="entry name" value="ACT_7"/>
    <property type="match status" value="1"/>
</dbReference>
<dbReference type="SUPFAM" id="SSF55021">
    <property type="entry name" value="ACT-like"/>
    <property type="match status" value="2"/>
</dbReference>
<dbReference type="InterPro" id="IPR045865">
    <property type="entry name" value="ACT-like_dom_sf"/>
</dbReference>
<accession>A0ABR7UHC3</accession>
<comment type="caution">
    <text evidence="4">The sequence shown here is derived from an EMBL/GenBank/DDBJ whole genome shotgun (WGS) entry which is preliminary data.</text>
</comment>
<name>A0ABR7UHC3_9BRAD</name>
<keyword evidence="1" id="KW-0812">Transmembrane</keyword>
<feature type="domain" description="DUF2241" evidence="2">
    <location>
        <begin position="3"/>
        <end position="69"/>
    </location>
</feature>
<dbReference type="InterPro" id="IPR018717">
    <property type="entry name" value="DUF2241"/>
</dbReference>
<keyword evidence="1" id="KW-1133">Transmembrane helix</keyword>
<dbReference type="Pfam" id="PF10000">
    <property type="entry name" value="ACT_3"/>
    <property type="match status" value="1"/>
</dbReference>
<evidence type="ECO:0000259" key="3">
    <source>
        <dbReference type="Pfam" id="PF13840"/>
    </source>
</evidence>
<keyword evidence="1" id="KW-0472">Membrane</keyword>
<proteinExistence type="predicted"/>
<feature type="transmembrane region" description="Helical" evidence="1">
    <location>
        <begin position="58"/>
        <end position="77"/>
    </location>
</feature>
<feature type="transmembrane region" description="Helical" evidence="1">
    <location>
        <begin position="84"/>
        <end position="107"/>
    </location>
</feature>
<dbReference type="EMBL" id="JAATTO010000067">
    <property type="protein sequence ID" value="MBC9983335.1"/>
    <property type="molecule type" value="Genomic_DNA"/>
</dbReference>
<gene>
    <name evidence="4" type="ORF">HA482_34640</name>
</gene>
<evidence type="ECO:0000259" key="2">
    <source>
        <dbReference type="Pfam" id="PF10000"/>
    </source>
</evidence>
<feature type="transmembrane region" description="Helical" evidence="1">
    <location>
        <begin position="21"/>
        <end position="38"/>
    </location>
</feature>
<dbReference type="RefSeq" id="WP_188101801.1">
    <property type="nucleotide sequence ID" value="NZ_JAANIH010000023.1"/>
</dbReference>
<keyword evidence="5" id="KW-1185">Reference proteome</keyword>
<dbReference type="InterPro" id="IPR027795">
    <property type="entry name" value="CASTOR_ACT_dom"/>
</dbReference>
<evidence type="ECO:0000313" key="5">
    <source>
        <dbReference type="Proteomes" id="UP000639516"/>
    </source>
</evidence>
<reference evidence="4 5" key="1">
    <citation type="journal article" date="2020" name="Arch. Microbiol.">
        <title>Bradyrhizobium campsiandrae sp. nov., a nitrogen-fixing bacterial strain isolated from a native leguminous tree from the Amazon adapted to flooded conditions.</title>
        <authorList>
            <person name="Cabral Michel D."/>
            <person name="Martins da Costa E."/>
            <person name="Azarias Guimaraes A."/>
            <person name="Soares de Carvalho T."/>
            <person name="Santos de Castro Caputo P."/>
            <person name="Willems A."/>
            <person name="de Souza Moreira F.M."/>
        </authorList>
    </citation>
    <scope>NUCLEOTIDE SEQUENCE [LARGE SCALE GENOMIC DNA]</scope>
    <source>
        <strain evidence="5">INPA 384B</strain>
    </source>
</reference>
<dbReference type="Gene3D" id="3.30.2130.10">
    <property type="entry name" value="VC0802-like"/>
    <property type="match status" value="1"/>
</dbReference>
<evidence type="ECO:0000256" key="1">
    <source>
        <dbReference type="SAM" id="Phobius"/>
    </source>
</evidence>
<dbReference type="PANTHER" id="PTHR39199">
    <property type="entry name" value="BLR5128 PROTEIN"/>
    <property type="match status" value="1"/>
</dbReference>